<evidence type="ECO:0000313" key="2">
    <source>
        <dbReference type="Proteomes" id="UP001239111"/>
    </source>
</evidence>
<accession>A0ACC2PRQ9</accession>
<keyword evidence="2" id="KW-1185">Reference proteome</keyword>
<sequence length="669" mass="76374">MGVTSLDSHAKGTKHRRWLNFKKDGSARLKSYFPPSSANLSSPVSKSHSSSTLSEIDQNDNVLIPKIGETNDHQLHRSKTLKTSQITSCLTLDEIVRAEMKRVLTSAKNDLSNDVSFECVESIKEIFLESSNRCENSLSQAMQLGKNKNAYMINYELGPHFSRNTIEEVKQSKCGFSLGFDEASNKYIQKTQMDIHVRYWLKDQNRAITKYLGSSFLSHSTALDFLREFKEISKELYLELLLEISVDGPNVNFKFHEDFKKDFEREEDSVCNLFDVGSCGLHTVHNSFKTAFQSNSWKLDDSMEANYYCFHGCASRQGDYKNFSGVEHSNTKFCSTRWVENVTAAQNAQKEITGLQKYVIGIMSGKKSKVSNTLKNQSFITVASHLKNEMLRPRLVFFETIGSAVEPFLKQFQSTAPLFPFLYTELHSITLNLMQRFVKPEILAKNPEFWEIDLDCKANHLHANDIKIGQKTKAALMKCKNLSDEDRTSFQNECRSFESIIGDIFVTSERVSGLEADRIETHFEKLIKRHAFQAKARNFDRSQQRLDDSWVESIKEFRGSEELMELLRKIFVLFHGNADVERGFSINKQCSFGNQKGQTIVDLRHCYQAVVDAGARPKNVVITPSMIRAARTSSARRAAALQQQKDMKCAEAARERKRERHKLQKGGDC</sequence>
<gene>
    <name evidence="1" type="ORF">QAD02_021471</name>
</gene>
<evidence type="ECO:0000313" key="1">
    <source>
        <dbReference type="EMBL" id="KAJ8685678.1"/>
    </source>
</evidence>
<comment type="caution">
    <text evidence="1">The sequence shown here is derived from an EMBL/GenBank/DDBJ whole genome shotgun (WGS) entry which is preliminary data.</text>
</comment>
<reference evidence="1" key="1">
    <citation type="submission" date="2023-04" db="EMBL/GenBank/DDBJ databases">
        <title>A chromosome-level genome assembly of the parasitoid wasp Eretmocerus hayati.</title>
        <authorList>
            <person name="Zhong Y."/>
            <person name="Liu S."/>
            <person name="Liu Y."/>
        </authorList>
    </citation>
    <scope>NUCLEOTIDE SEQUENCE</scope>
    <source>
        <strain evidence="1">ZJU_SS_LIU_2023</strain>
    </source>
</reference>
<dbReference type="Proteomes" id="UP001239111">
    <property type="component" value="Chromosome 1"/>
</dbReference>
<protein>
    <submittedName>
        <fullName evidence="1">Uncharacterized protein</fullName>
    </submittedName>
</protein>
<name>A0ACC2PRQ9_9HYME</name>
<proteinExistence type="predicted"/>
<dbReference type="EMBL" id="CM056741">
    <property type="protein sequence ID" value="KAJ8685678.1"/>
    <property type="molecule type" value="Genomic_DNA"/>
</dbReference>
<organism evidence="1 2">
    <name type="scientific">Eretmocerus hayati</name>
    <dbReference type="NCBI Taxonomy" id="131215"/>
    <lineage>
        <taxon>Eukaryota</taxon>
        <taxon>Metazoa</taxon>
        <taxon>Ecdysozoa</taxon>
        <taxon>Arthropoda</taxon>
        <taxon>Hexapoda</taxon>
        <taxon>Insecta</taxon>
        <taxon>Pterygota</taxon>
        <taxon>Neoptera</taxon>
        <taxon>Endopterygota</taxon>
        <taxon>Hymenoptera</taxon>
        <taxon>Apocrita</taxon>
        <taxon>Proctotrupomorpha</taxon>
        <taxon>Chalcidoidea</taxon>
        <taxon>Aphelinidae</taxon>
        <taxon>Aphelininae</taxon>
        <taxon>Eretmocerus</taxon>
    </lineage>
</organism>